<evidence type="ECO:0000313" key="2">
    <source>
        <dbReference type="Proteomes" id="UP000626109"/>
    </source>
</evidence>
<protein>
    <recommendedName>
        <fullName evidence="3">UDENN domain-containing protein</fullName>
    </recommendedName>
</protein>
<reference evidence="1" key="1">
    <citation type="submission" date="2021-02" db="EMBL/GenBank/DDBJ databases">
        <authorList>
            <person name="Dougan E. K."/>
            <person name="Rhodes N."/>
            <person name="Thang M."/>
            <person name="Chan C."/>
        </authorList>
    </citation>
    <scope>NUCLEOTIDE SEQUENCE</scope>
</reference>
<organism evidence="1 2">
    <name type="scientific">Polarella glacialis</name>
    <name type="common">Dinoflagellate</name>
    <dbReference type="NCBI Taxonomy" id="89957"/>
    <lineage>
        <taxon>Eukaryota</taxon>
        <taxon>Sar</taxon>
        <taxon>Alveolata</taxon>
        <taxon>Dinophyceae</taxon>
        <taxon>Suessiales</taxon>
        <taxon>Suessiaceae</taxon>
        <taxon>Polarella</taxon>
    </lineage>
</organism>
<feature type="non-terminal residue" evidence="1">
    <location>
        <position position="1"/>
    </location>
</feature>
<proteinExistence type="predicted"/>
<accession>A0A813IBJ0</accession>
<dbReference type="Gene3D" id="3.40.50.11500">
    <property type="match status" value="1"/>
</dbReference>
<evidence type="ECO:0008006" key="3">
    <source>
        <dbReference type="Google" id="ProtNLM"/>
    </source>
</evidence>
<sequence>CAWSDLREGCLANPLGPAAQTLARWQAAWCLSQLLRRWEGLVVLLGKLLACVLLEQKVLLLGEWPCISTVALLLRSLLWPFRWLHLFLSAPPPPEILKVPFLEATFPMVLAIGDLPPHWGYDKVQKLPPEVVAAVLNNQLVHISPLLKTAGGLKGNDIKLPGRMHADFRTQVTAARIELRNSKIGVPEAVEKVQLAAEKVMQKLAGYVKAYAISRIAQERASASDVGISLENFCLKCIRQASDCDAFMAWLGAADPSCLASDSVGFYRTPDCQRKLGFASGDFLFVILMQLCCLEL</sequence>
<gene>
    <name evidence="1" type="ORF">PGLA2088_LOCUS6298</name>
</gene>
<dbReference type="AlphaFoldDB" id="A0A813IBJ0"/>
<name>A0A813IBJ0_POLGL</name>
<dbReference type="EMBL" id="CAJNNW010006234">
    <property type="protein sequence ID" value="CAE8648130.1"/>
    <property type="molecule type" value="Genomic_DNA"/>
</dbReference>
<dbReference type="InterPro" id="IPR043153">
    <property type="entry name" value="DENN_C"/>
</dbReference>
<dbReference type="Proteomes" id="UP000626109">
    <property type="component" value="Unassembled WGS sequence"/>
</dbReference>
<evidence type="ECO:0000313" key="1">
    <source>
        <dbReference type="EMBL" id="CAE8648130.1"/>
    </source>
</evidence>
<comment type="caution">
    <text evidence="1">The sequence shown here is derived from an EMBL/GenBank/DDBJ whole genome shotgun (WGS) entry which is preliminary data.</text>
</comment>